<evidence type="ECO:0000313" key="9">
    <source>
        <dbReference type="EMBL" id="PRQ24597.1"/>
    </source>
</evidence>
<dbReference type="InterPro" id="IPR015422">
    <property type="entry name" value="PyrdxlP-dep_Trfase_small"/>
</dbReference>
<keyword evidence="6" id="KW-0812">Transmembrane</keyword>
<dbReference type="InterPro" id="IPR015424">
    <property type="entry name" value="PyrdxlP-dep_Trfase"/>
</dbReference>
<comment type="caution">
    <text evidence="9">The sequence shown here is derived from an EMBL/GenBank/DDBJ whole genome shotgun (WGS) entry which is preliminary data.</text>
</comment>
<gene>
    <name evidence="9" type="ORF">RchiOBHm_Chr6g0274191</name>
</gene>
<dbReference type="InterPro" id="IPR015421">
    <property type="entry name" value="PyrdxlP-dep_Trfase_major"/>
</dbReference>
<evidence type="ECO:0000256" key="1">
    <source>
        <dbReference type="ARBA" id="ARBA00001933"/>
    </source>
</evidence>
<evidence type="ECO:0000256" key="3">
    <source>
        <dbReference type="ARBA" id="ARBA00011738"/>
    </source>
</evidence>
<reference evidence="9 10" key="1">
    <citation type="journal article" date="2018" name="Nat. Genet.">
        <title>The Rosa genome provides new insights in the design of modern roses.</title>
        <authorList>
            <person name="Bendahmane M."/>
        </authorList>
    </citation>
    <scope>NUCLEOTIDE SEQUENCE [LARGE SCALE GENOMIC DNA]</scope>
    <source>
        <strain evidence="10">cv. Old Blush</strain>
    </source>
</reference>
<keyword evidence="6" id="KW-1133">Transmembrane helix</keyword>
<dbReference type="OMA" id="INDHAYY"/>
<dbReference type="Gramene" id="PRQ24597">
    <property type="protein sequence ID" value="PRQ24597"/>
    <property type="gene ID" value="RchiOBHm_Chr6g0274191"/>
</dbReference>
<dbReference type="GO" id="GO:0008483">
    <property type="term" value="F:transaminase activity"/>
    <property type="evidence" value="ECO:0007669"/>
    <property type="project" value="UniProtKB-KW"/>
</dbReference>
<dbReference type="Proteomes" id="UP000238479">
    <property type="component" value="Chromosome 6"/>
</dbReference>
<dbReference type="InterPro" id="IPR006948">
    <property type="entry name" value="Alliinase_C"/>
</dbReference>
<comment type="similarity">
    <text evidence="2">Belongs to the alliinase family.</text>
</comment>
<dbReference type="EMBL" id="PDCK01000044">
    <property type="protein sequence ID" value="PRQ24597.1"/>
    <property type="molecule type" value="Genomic_DNA"/>
</dbReference>
<evidence type="ECO:0000256" key="4">
    <source>
        <dbReference type="ARBA" id="ARBA00022576"/>
    </source>
</evidence>
<dbReference type="OrthoDB" id="2020362at2759"/>
<feature type="domain" description="Alliinase EGF-like" evidence="7">
    <location>
        <begin position="37"/>
        <end position="92"/>
    </location>
</feature>
<proteinExistence type="inferred from homology"/>
<dbReference type="Gene3D" id="3.90.1150.10">
    <property type="entry name" value="Aspartate Aminotransferase, domain 1"/>
    <property type="match status" value="1"/>
</dbReference>
<name>A0A2P6PRN9_ROSCH</name>
<dbReference type="InterPro" id="IPR037029">
    <property type="entry name" value="Alliinase_N_sf"/>
</dbReference>
<dbReference type="GO" id="GO:0047654">
    <property type="term" value="F:alliin lyase activity"/>
    <property type="evidence" value="ECO:0007669"/>
    <property type="project" value="UniProtKB-EC"/>
</dbReference>
<evidence type="ECO:0000259" key="8">
    <source>
        <dbReference type="Pfam" id="PF04864"/>
    </source>
</evidence>
<sequence length="479" mass="53658">MAKLQQSFYVVCLAFSVVLNLSLIFKLYGHGGQWELSWSRRAAEEAEGVAAIPCSGHGRAFLDGLVLDGKQPGCECNSCYRGSDCSQFLTDCEANADSGDPYFLEPFWMQHASESAILVAGWHRMGYTFPDQAYISQELERLIRKVHDIAGNAVTQGRYIVIGAGSTHLLNAAVKALSFSSNSSFNSSSSSPASVVVSIPFYALYETQTVYFRSLDYKFEGDGSLLPNITDGTKRVIEFVTAPNNPDGKLNKANFQGPNSVAIYDRVYYWPHFTPIPTPANDDVMVFSISKLTGHAGTRLGWAVIKDEAVYQRMLNHTVISNLGISRDTQLRAFKLLNAVVEGGGKEIFEFGYTTMRKRWETLSNALSVSNRFSLQKVEPLYCTFFKKIRRPSPAYAWVKCEREEDKDCYAVLKDEANVNGRRGSVFGSEDRYVRLSLIRSQDDFDILLHRLKQLVSKEDAQPHIYMKNVTNQTQNSCQ</sequence>
<dbReference type="EC" id="4.4.1.4" evidence="9"/>
<dbReference type="Gene3D" id="3.40.640.10">
    <property type="entry name" value="Type I PLP-dependent aspartate aminotransferase-like (Major domain)"/>
    <property type="match status" value="1"/>
</dbReference>
<dbReference type="InterPro" id="IPR006947">
    <property type="entry name" value="EGF_alliinase"/>
</dbReference>
<dbReference type="Pfam" id="PF04863">
    <property type="entry name" value="EGF_alliinase"/>
    <property type="match status" value="1"/>
</dbReference>
<protein>
    <submittedName>
        <fullName evidence="9">Putative alliin lyase</fullName>
        <ecNumber evidence="9">4.4.1.4</ecNumber>
    </submittedName>
</protein>
<keyword evidence="5" id="KW-0663">Pyridoxal phosphate</keyword>
<organism evidence="9 10">
    <name type="scientific">Rosa chinensis</name>
    <name type="common">China rose</name>
    <dbReference type="NCBI Taxonomy" id="74649"/>
    <lineage>
        <taxon>Eukaryota</taxon>
        <taxon>Viridiplantae</taxon>
        <taxon>Streptophyta</taxon>
        <taxon>Embryophyta</taxon>
        <taxon>Tracheophyta</taxon>
        <taxon>Spermatophyta</taxon>
        <taxon>Magnoliopsida</taxon>
        <taxon>eudicotyledons</taxon>
        <taxon>Gunneridae</taxon>
        <taxon>Pentapetalae</taxon>
        <taxon>rosids</taxon>
        <taxon>fabids</taxon>
        <taxon>Rosales</taxon>
        <taxon>Rosaceae</taxon>
        <taxon>Rosoideae</taxon>
        <taxon>Rosoideae incertae sedis</taxon>
        <taxon>Rosa</taxon>
    </lineage>
</organism>
<keyword evidence="9" id="KW-0456">Lyase</keyword>
<keyword evidence="6" id="KW-0472">Membrane</keyword>
<evidence type="ECO:0000256" key="6">
    <source>
        <dbReference type="SAM" id="Phobius"/>
    </source>
</evidence>
<evidence type="ECO:0000313" key="10">
    <source>
        <dbReference type="Proteomes" id="UP000238479"/>
    </source>
</evidence>
<keyword evidence="10" id="KW-1185">Reference proteome</keyword>
<dbReference type="InterPro" id="IPR050478">
    <property type="entry name" value="Ethylene_sulfur-biosynth"/>
</dbReference>
<keyword evidence="4" id="KW-0808">Transferase</keyword>
<dbReference type="STRING" id="74649.A0A2P6PRN9"/>
<feature type="domain" description="Alliinase C-terminal" evidence="8">
    <location>
        <begin position="94"/>
        <end position="456"/>
    </location>
</feature>
<dbReference type="Pfam" id="PF04864">
    <property type="entry name" value="Alliinase_C"/>
    <property type="match status" value="1"/>
</dbReference>
<feature type="transmembrane region" description="Helical" evidence="6">
    <location>
        <begin position="7"/>
        <end position="28"/>
    </location>
</feature>
<evidence type="ECO:0000256" key="5">
    <source>
        <dbReference type="ARBA" id="ARBA00022898"/>
    </source>
</evidence>
<keyword evidence="4" id="KW-0032">Aminotransferase</keyword>
<evidence type="ECO:0000259" key="7">
    <source>
        <dbReference type="Pfam" id="PF04863"/>
    </source>
</evidence>
<evidence type="ECO:0000256" key="2">
    <source>
        <dbReference type="ARBA" id="ARBA00006312"/>
    </source>
</evidence>
<dbReference type="SUPFAM" id="SSF53383">
    <property type="entry name" value="PLP-dependent transferases"/>
    <property type="match status" value="1"/>
</dbReference>
<dbReference type="Gene3D" id="2.10.25.30">
    <property type="entry name" value="EGF-like, alliinase"/>
    <property type="match status" value="1"/>
</dbReference>
<comment type="subunit">
    <text evidence="3">Homodimer.</text>
</comment>
<accession>A0A2P6PRN9</accession>
<dbReference type="GO" id="GO:0006520">
    <property type="term" value="P:amino acid metabolic process"/>
    <property type="evidence" value="ECO:0007669"/>
    <property type="project" value="TreeGrafter"/>
</dbReference>
<dbReference type="CDD" id="cd00609">
    <property type="entry name" value="AAT_like"/>
    <property type="match status" value="1"/>
</dbReference>
<dbReference type="AlphaFoldDB" id="A0A2P6PRN9"/>
<comment type="cofactor">
    <cofactor evidence="1">
        <name>pyridoxal 5'-phosphate</name>
        <dbReference type="ChEBI" id="CHEBI:597326"/>
    </cofactor>
</comment>
<dbReference type="PANTHER" id="PTHR43795">
    <property type="entry name" value="BIFUNCTIONAL ASPARTATE AMINOTRANSFERASE AND GLUTAMATE/ASPARTATE-PREPHENATE AMINOTRANSFERASE-RELATED"/>
    <property type="match status" value="1"/>
</dbReference>
<dbReference type="PANTHER" id="PTHR43795:SF20">
    <property type="entry name" value="TRYPTOPHAN AMINOTRANSFERASE-RELATED PROTEIN 3"/>
    <property type="match status" value="1"/>
</dbReference>